<keyword evidence="3" id="KW-1185">Reference proteome</keyword>
<evidence type="ECO:0000256" key="1">
    <source>
        <dbReference type="SAM" id="MobiDB-lite"/>
    </source>
</evidence>
<dbReference type="SUPFAM" id="SSF56112">
    <property type="entry name" value="Protein kinase-like (PK-like)"/>
    <property type="match status" value="1"/>
</dbReference>
<sequence length="383" mass="40986">MTATIPEDVYGAPDASRHDLAPVPLSEAPEVARALRRLGLPPLVPDGLVSHPGRNDNWAGRTEDGQQVFVKRLDRQAPDPTARFDRAYAFQVARTAAGPFSWSAPVFLGGDREGLVLVYALLEGAVSGAALAEEGRFDAELACRAGRAVGELHCFHPVGVPAAAAHHGRGLASRLSTLTVAEYTRSSAAELGFWALLQHDDDLKAALRVLGERSGAAEPVPSHGDLRLDQFLLHGDELHLCDWEEFRLADPARDIGGFVGQWLFRAATLMFTEFEPDAPEGAAGADGGTHAALVRGGADQLEAVRPLIAAFWRGYREARPTAEPGLAERAVAYAGWHLFDRVLATATHSARLTAVQRGTAGVGRGALLAPWRFIDVLGLRDDA</sequence>
<evidence type="ECO:0000313" key="2">
    <source>
        <dbReference type="EMBL" id="MFK4263373.1"/>
    </source>
</evidence>
<reference evidence="2 3" key="1">
    <citation type="submission" date="2024-11" db="EMBL/GenBank/DDBJ databases">
        <title>The Natural Products Discovery Center: Release of the First 8490 Sequenced Strains for Exploring Actinobacteria Biosynthetic Diversity.</title>
        <authorList>
            <person name="Kalkreuter E."/>
            <person name="Kautsar S.A."/>
            <person name="Yang D."/>
            <person name="Bader C.D."/>
            <person name="Teijaro C.N."/>
            <person name="Fluegel L."/>
            <person name="Davis C.M."/>
            <person name="Simpson J.R."/>
            <person name="Lauterbach L."/>
            <person name="Steele A.D."/>
            <person name="Gui C."/>
            <person name="Meng S."/>
            <person name="Li G."/>
            <person name="Viehrig K."/>
            <person name="Ye F."/>
            <person name="Su P."/>
            <person name="Kiefer A.F."/>
            <person name="Nichols A."/>
            <person name="Cepeda A.J."/>
            <person name="Yan W."/>
            <person name="Fan B."/>
            <person name="Jiang Y."/>
            <person name="Adhikari A."/>
            <person name="Zheng C.-J."/>
            <person name="Schuster L."/>
            <person name="Cowan T.M."/>
            <person name="Smanski M.J."/>
            <person name="Chevrette M.G."/>
            <person name="De Carvalho L.P.S."/>
            <person name="Shen B."/>
        </authorList>
    </citation>
    <scope>NUCLEOTIDE SEQUENCE [LARGE SCALE GENOMIC DNA]</scope>
    <source>
        <strain evidence="2 3">NPDC020863</strain>
    </source>
</reference>
<comment type="caution">
    <text evidence="2">The sequence shown here is derived from an EMBL/GenBank/DDBJ whole genome shotgun (WGS) entry which is preliminary data.</text>
</comment>
<feature type="region of interest" description="Disordered" evidence="1">
    <location>
        <begin position="1"/>
        <end position="21"/>
    </location>
</feature>
<dbReference type="Proteomes" id="UP001620295">
    <property type="component" value="Unassembled WGS sequence"/>
</dbReference>
<proteinExistence type="predicted"/>
<dbReference type="Gene3D" id="3.90.1200.10">
    <property type="match status" value="1"/>
</dbReference>
<dbReference type="EMBL" id="JBJDQH010000001">
    <property type="protein sequence ID" value="MFK4263373.1"/>
    <property type="molecule type" value="Genomic_DNA"/>
</dbReference>
<evidence type="ECO:0000313" key="3">
    <source>
        <dbReference type="Proteomes" id="UP001620295"/>
    </source>
</evidence>
<dbReference type="NCBIfam" id="NF038156">
    <property type="entry name" value="lant_syn_V_LxmK"/>
    <property type="match status" value="1"/>
</dbReference>
<dbReference type="InterPro" id="IPR011009">
    <property type="entry name" value="Kinase-like_dom_sf"/>
</dbReference>
<protein>
    <submittedName>
        <fullName evidence="2">Class V lanthionine synthetase subunit LxmK</fullName>
    </submittedName>
</protein>
<gene>
    <name evidence="2" type="primary">lxmK</name>
    <name evidence="2" type="ORF">ACI2L5_00315</name>
</gene>
<name>A0ABW8LBS1_9ACTN</name>
<organism evidence="2 3">
    <name type="scientific">Streptomyces milbemycinicus</name>
    <dbReference type="NCBI Taxonomy" id="476552"/>
    <lineage>
        <taxon>Bacteria</taxon>
        <taxon>Bacillati</taxon>
        <taxon>Actinomycetota</taxon>
        <taxon>Actinomycetes</taxon>
        <taxon>Kitasatosporales</taxon>
        <taxon>Streptomycetaceae</taxon>
        <taxon>Streptomyces</taxon>
    </lineage>
</organism>
<accession>A0ABW8LBS1</accession>
<dbReference type="RefSeq" id="WP_358645607.1">
    <property type="nucleotide sequence ID" value="NZ_JBFAEV010000037.1"/>
</dbReference>